<gene>
    <name evidence="2" type="ORF">A2960_06140</name>
</gene>
<comment type="caution">
    <text evidence="2">The sequence shown here is derived from an EMBL/GenBank/DDBJ whole genome shotgun (WGS) entry which is preliminary data.</text>
</comment>
<proteinExistence type="predicted"/>
<evidence type="ECO:0000313" key="3">
    <source>
        <dbReference type="Proteomes" id="UP000176609"/>
    </source>
</evidence>
<accession>A0A1F6AP19</accession>
<feature type="transmembrane region" description="Helical" evidence="1">
    <location>
        <begin position="135"/>
        <end position="154"/>
    </location>
</feature>
<feature type="transmembrane region" description="Helical" evidence="1">
    <location>
        <begin position="40"/>
        <end position="66"/>
    </location>
</feature>
<dbReference type="AlphaFoldDB" id="A0A1F6AP19"/>
<keyword evidence="1" id="KW-0812">Transmembrane</keyword>
<feature type="transmembrane region" description="Helical" evidence="1">
    <location>
        <begin position="102"/>
        <end position="123"/>
    </location>
</feature>
<feature type="transmembrane region" description="Helical" evidence="1">
    <location>
        <begin position="161"/>
        <end position="179"/>
    </location>
</feature>
<name>A0A1F6AP19_9BACT</name>
<sequence length="235" mass="26427">MFIHLILFFFLLILLFAISKKISSNIYALVFLISKSEKVALYSLSFLFLPGTIIHEVSHFILATLLKVPTGELSVLPKVEKSGEVKAGKLEIGNVDPFRRTLVGISPLISGLIIIYLVGHYLLPNNFSWASINPLLLFITGYLLFVVTTTMFSSKKDLESLIIAGPITLLIFIAFYFLGVRVFFSEALSEKIGLVFGNLNFYLGFASGVNLIIFTLLHLKLIFWQKILKRKIQSF</sequence>
<dbReference type="EMBL" id="MFJR01000009">
    <property type="protein sequence ID" value="OGG26429.1"/>
    <property type="molecule type" value="Genomic_DNA"/>
</dbReference>
<reference evidence="2 3" key="1">
    <citation type="journal article" date="2016" name="Nat. Commun.">
        <title>Thousands of microbial genomes shed light on interconnected biogeochemical processes in an aquifer system.</title>
        <authorList>
            <person name="Anantharaman K."/>
            <person name="Brown C.T."/>
            <person name="Hug L.A."/>
            <person name="Sharon I."/>
            <person name="Castelle C.J."/>
            <person name="Probst A.J."/>
            <person name="Thomas B.C."/>
            <person name="Singh A."/>
            <person name="Wilkins M.J."/>
            <person name="Karaoz U."/>
            <person name="Brodie E.L."/>
            <person name="Williams K.H."/>
            <person name="Hubbard S.S."/>
            <person name="Banfield J.F."/>
        </authorList>
    </citation>
    <scope>NUCLEOTIDE SEQUENCE [LARGE SCALE GENOMIC DNA]</scope>
</reference>
<evidence type="ECO:0000256" key="1">
    <source>
        <dbReference type="SAM" id="Phobius"/>
    </source>
</evidence>
<keyword evidence="1" id="KW-1133">Transmembrane helix</keyword>
<keyword evidence="1" id="KW-0472">Membrane</keyword>
<dbReference type="Proteomes" id="UP000176609">
    <property type="component" value="Unassembled WGS sequence"/>
</dbReference>
<evidence type="ECO:0000313" key="2">
    <source>
        <dbReference type="EMBL" id="OGG26429.1"/>
    </source>
</evidence>
<protein>
    <submittedName>
        <fullName evidence="2">Uncharacterized protein</fullName>
    </submittedName>
</protein>
<feature type="transmembrane region" description="Helical" evidence="1">
    <location>
        <begin position="199"/>
        <end position="223"/>
    </location>
</feature>
<organism evidence="2 3">
    <name type="scientific">Candidatus Gottesmanbacteria bacterium RIFCSPLOWO2_01_FULL_39_12b</name>
    <dbReference type="NCBI Taxonomy" id="1798388"/>
    <lineage>
        <taxon>Bacteria</taxon>
        <taxon>Candidatus Gottesmaniibacteriota</taxon>
    </lineage>
</organism>